<comment type="caution">
    <text evidence="4">The sequence shown here is derived from an EMBL/GenBank/DDBJ whole genome shotgun (WGS) entry which is preliminary data.</text>
</comment>
<protein>
    <submittedName>
        <fullName evidence="4">Gas vesicle protein</fullName>
    </submittedName>
</protein>
<evidence type="ECO:0000256" key="3">
    <source>
        <dbReference type="ARBA" id="ARBA00035643"/>
    </source>
</evidence>
<evidence type="ECO:0000256" key="2">
    <source>
        <dbReference type="ARBA" id="ARBA00035108"/>
    </source>
</evidence>
<dbReference type="EMBL" id="BMDG01000004">
    <property type="protein sequence ID" value="GGI06754.1"/>
    <property type="molecule type" value="Genomic_DNA"/>
</dbReference>
<proteinExistence type="inferred from homology"/>
<dbReference type="Pfam" id="PF06386">
    <property type="entry name" value="GvpL_GvpF"/>
    <property type="match status" value="1"/>
</dbReference>
<accession>A0ABQ2B5U4</accession>
<dbReference type="Proteomes" id="UP000632535">
    <property type="component" value="Unassembled WGS sequence"/>
</dbReference>
<evidence type="ECO:0000313" key="4">
    <source>
        <dbReference type="EMBL" id="GGI06754.1"/>
    </source>
</evidence>
<sequence>MSQGMSESGVYLYAVSRGLHADDVDGLVGLQGDPVRVLDGHGLSAVVGDVGLDEFGDEGLRRNLEDLAWLEQVARQHDAVVRGVARRGVLAPMRLATVFLNDDSVVERLGEWGSALQRALDRVEGRSEWSVKVYVSLEEIEAEGRAAAHSRPAGGGAGAAYLQRRRSQITQREDALGAASELGDSIYTRLAHSVAASRRLPPQDRRLTGHEGTMVLNAAYLVGHDDEATWTSTVDAIVAERPQARVELQGPWPPYSFATVEDV</sequence>
<name>A0ABQ2B5U4_9MICO</name>
<dbReference type="PANTHER" id="PTHR36852">
    <property type="entry name" value="PROTEIN GVPL 2"/>
    <property type="match status" value="1"/>
</dbReference>
<evidence type="ECO:0000313" key="5">
    <source>
        <dbReference type="Proteomes" id="UP000632535"/>
    </source>
</evidence>
<reference evidence="5" key="1">
    <citation type="journal article" date="2019" name="Int. J. Syst. Evol. Microbiol.">
        <title>The Global Catalogue of Microorganisms (GCM) 10K type strain sequencing project: providing services to taxonomists for standard genome sequencing and annotation.</title>
        <authorList>
            <consortium name="The Broad Institute Genomics Platform"/>
            <consortium name="The Broad Institute Genome Sequencing Center for Infectious Disease"/>
            <person name="Wu L."/>
            <person name="Ma J."/>
        </authorList>
    </citation>
    <scope>NUCLEOTIDE SEQUENCE [LARGE SCALE GENOMIC DNA]</scope>
    <source>
        <strain evidence="5">CCM 8653</strain>
    </source>
</reference>
<keyword evidence="1" id="KW-0304">Gas vesicle</keyword>
<organism evidence="4 5">
    <name type="scientific">Isoptericola cucumis</name>
    <dbReference type="NCBI Taxonomy" id="1776856"/>
    <lineage>
        <taxon>Bacteria</taxon>
        <taxon>Bacillati</taxon>
        <taxon>Actinomycetota</taxon>
        <taxon>Actinomycetes</taxon>
        <taxon>Micrococcales</taxon>
        <taxon>Promicromonosporaceae</taxon>
        <taxon>Isoptericola</taxon>
    </lineage>
</organism>
<dbReference type="PANTHER" id="PTHR36852:SF1">
    <property type="entry name" value="PROTEIN GVPL 2"/>
    <property type="match status" value="1"/>
</dbReference>
<comment type="subcellular location">
    <subcellularLocation>
        <location evidence="2">Gas vesicle</location>
    </subcellularLocation>
</comment>
<dbReference type="InterPro" id="IPR009430">
    <property type="entry name" value="GvpL/GvpF"/>
</dbReference>
<comment type="similarity">
    <text evidence="3">Belongs to the gas vesicle GvpF/GvpL family.</text>
</comment>
<evidence type="ECO:0000256" key="1">
    <source>
        <dbReference type="ARBA" id="ARBA00022987"/>
    </source>
</evidence>
<keyword evidence="5" id="KW-1185">Reference proteome</keyword>
<gene>
    <name evidence="4" type="ORF">GCM10007368_12740</name>
</gene>